<dbReference type="RefSeq" id="WP_124986931.1">
    <property type="nucleotide sequence ID" value="NZ_CP034160.1"/>
</dbReference>
<dbReference type="Proteomes" id="UP000272316">
    <property type="component" value="Chromosome"/>
</dbReference>
<dbReference type="KEGG" id="eva:EIB75_13165"/>
<feature type="chain" id="PRO_5018260118" description="Secreted protein" evidence="1">
    <location>
        <begin position="24"/>
        <end position="94"/>
    </location>
</feature>
<gene>
    <name evidence="2" type="ORF">EIB75_13165</name>
</gene>
<sequence>MKTFRKHFLSAAVILTGIGTAYASHAEKKTAKKMAPMDGYIFNHSIGSCEKVADCDTAPGPICTVNNNPVLTQAFGLDAPGDLSTCNVELSQRQ</sequence>
<accession>A0A3G8ZFK7</accession>
<protein>
    <recommendedName>
        <fullName evidence="4">Secreted protein</fullName>
    </recommendedName>
</protein>
<evidence type="ECO:0000313" key="2">
    <source>
        <dbReference type="EMBL" id="AZI56149.1"/>
    </source>
</evidence>
<keyword evidence="1" id="KW-0732">Signal</keyword>
<organism evidence="2 3">
    <name type="scientific">Epilithonimonas vandammei</name>
    <dbReference type="NCBI Taxonomy" id="2487072"/>
    <lineage>
        <taxon>Bacteria</taxon>
        <taxon>Pseudomonadati</taxon>
        <taxon>Bacteroidota</taxon>
        <taxon>Flavobacteriia</taxon>
        <taxon>Flavobacteriales</taxon>
        <taxon>Weeksellaceae</taxon>
        <taxon>Chryseobacterium group</taxon>
        <taxon>Epilithonimonas</taxon>
    </lineage>
</organism>
<dbReference type="EMBL" id="CP034160">
    <property type="protein sequence ID" value="AZI56149.1"/>
    <property type="molecule type" value="Genomic_DNA"/>
</dbReference>
<evidence type="ECO:0000313" key="3">
    <source>
        <dbReference type="Proteomes" id="UP000272316"/>
    </source>
</evidence>
<dbReference type="Pfam" id="PF20130">
    <property type="entry name" value="DUF6520"/>
    <property type="match status" value="1"/>
</dbReference>
<reference evidence="3" key="1">
    <citation type="submission" date="2018-11" db="EMBL/GenBank/DDBJ databases">
        <title>Proposal to divide the Flavobacteriaceae and reorganize its genera based on Amino Acid Identity values calculated from whole genome sequences.</title>
        <authorList>
            <person name="Nicholson A.C."/>
            <person name="Gulvik C.A."/>
            <person name="Whitney A.M."/>
            <person name="Sheth M."/>
            <person name="Batra D."/>
            <person name="Pryor J."/>
            <person name="Bernardet J.-F."/>
            <person name="Hugo C."/>
            <person name="Kampfer P."/>
            <person name="Newman J.D."/>
            <person name="McQuiston J.R."/>
        </authorList>
    </citation>
    <scope>NUCLEOTIDE SEQUENCE [LARGE SCALE GENOMIC DNA]</scope>
    <source>
        <strain evidence="3">H6466</strain>
    </source>
</reference>
<dbReference type="InterPro" id="IPR045391">
    <property type="entry name" value="DUF6520"/>
</dbReference>
<evidence type="ECO:0000256" key="1">
    <source>
        <dbReference type="SAM" id="SignalP"/>
    </source>
</evidence>
<feature type="signal peptide" evidence="1">
    <location>
        <begin position="1"/>
        <end position="23"/>
    </location>
</feature>
<proteinExistence type="predicted"/>
<evidence type="ECO:0008006" key="4">
    <source>
        <dbReference type="Google" id="ProtNLM"/>
    </source>
</evidence>
<dbReference type="AlphaFoldDB" id="A0A3G8ZFK7"/>
<name>A0A3G8ZFK7_9FLAO</name>